<feature type="active site" description="Nucleophile" evidence="2">
    <location>
        <position position="11"/>
    </location>
</feature>
<keyword evidence="9" id="KW-0328">Glycosyltransferase</keyword>
<dbReference type="NCBIfam" id="TIGR02009">
    <property type="entry name" value="PGMB-YQAB-SF"/>
    <property type="match status" value="1"/>
</dbReference>
<dbReference type="Pfam" id="PF03632">
    <property type="entry name" value="Glyco_hydro_65m"/>
    <property type="match status" value="1"/>
</dbReference>
<organism evidence="9">
    <name type="scientific">Chlorobium chlorochromatii (strain CaD3)</name>
    <dbReference type="NCBI Taxonomy" id="340177"/>
    <lineage>
        <taxon>Bacteria</taxon>
        <taxon>Pseudomonadati</taxon>
        <taxon>Chlorobiota</taxon>
        <taxon>Chlorobiia</taxon>
        <taxon>Chlorobiales</taxon>
        <taxon>Chlorobiaceae</taxon>
        <taxon>Chlorobium/Pelodictyon group</taxon>
        <taxon>Chlorobium</taxon>
    </lineage>
</organism>
<dbReference type="eggNOG" id="COG1554">
    <property type="taxonomic scope" value="Bacteria"/>
</dbReference>
<feature type="binding site" evidence="4">
    <location>
        <position position="197"/>
    </location>
    <ligand>
        <name>Mg(2+)</name>
        <dbReference type="ChEBI" id="CHEBI:18420"/>
    </ligand>
</feature>
<dbReference type="CAZy" id="GH65">
    <property type="family name" value="Glycoside Hydrolase Family 65"/>
</dbReference>
<dbReference type="FunFam" id="1.50.10.10:FF:000053">
    <property type="entry name" value="Putative glycosyl hydrolase"/>
    <property type="match status" value="1"/>
</dbReference>
<dbReference type="InterPro" id="IPR012341">
    <property type="entry name" value="6hp_glycosidase-like_sf"/>
</dbReference>
<keyword evidence="9" id="KW-0413">Isomerase</keyword>
<keyword evidence="9" id="KW-0808">Transferase</keyword>
<dbReference type="AlphaFoldDB" id="Q3AS35"/>
<dbReference type="Gene3D" id="2.60.420.10">
    <property type="entry name" value="Maltose phosphorylase, domain 3"/>
    <property type="match status" value="1"/>
</dbReference>
<dbReference type="SUPFAM" id="SSF48208">
    <property type="entry name" value="Six-hairpin glycosidases"/>
    <property type="match status" value="1"/>
</dbReference>
<comment type="cofactor">
    <cofactor evidence="4">
        <name>Mg(2+)</name>
        <dbReference type="ChEBI" id="CHEBI:18420"/>
    </cofactor>
    <text evidence="4">Binds 2 magnesium ions per subunit.</text>
</comment>
<dbReference type="EMBL" id="CP000108">
    <property type="protein sequence ID" value="ABB28190.1"/>
    <property type="molecule type" value="Genomic_DNA"/>
</dbReference>
<evidence type="ECO:0000256" key="5">
    <source>
        <dbReference type="PIRSR" id="PIRSR610972-4"/>
    </source>
</evidence>
<dbReference type="GO" id="GO:0000287">
    <property type="term" value="F:magnesium ion binding"/>
    <property type="evidence" value="ECO:0007669"/>
    <property type="project" value="InterPro"/>
</dbReference>
<feature type="domain" description="Glycoside hydrolase family 65 N-terminal" evidence="8">
    <location>
        <begin position="261"/>
        <end position="515"/>
    </location>
</feature>
<dbReference type="PANTHER" id="PTHR11051">
    <property type="entry name" value="GLYCOSYL HYDROLASE-RELATED"/>
    <property type="match status" value="1"/>
</dbReference>
<dbReference type="SUPFAM" id="SSF56784">
    <property type="entry name" value="HAD-like"/>
    <property type="match status" value="1"/>
</dbReference>
<feature type="domain" description="Glycoside hydrolase family 65 central catalytic" evidence="6">
    <location>
        <begin position="570"/>
        <end position="970"/>
    </location>
</feature>
<evidence type="ECO:0000256" key="3">
    <source>
        <dbReference type="PIRSR" id="PIRSR610972-2"/>
    </source>
</evidence>
<dbReference type="STRING" id="340177.Cag_0927"/>
<dbReference type="InterPro" id="IPR010976">
    <property type="entry name" value="B-phosphoglucomutase_hydrolase"/>
</dbReference>
<dbReference type="EC" id="5.4.2.6" evidence="9"/>
<dbReference type="InterPro" id="IPR005195">
    <property type="entry name" value="Glyco_hydro_65_M"/>
</dbReference>
<dbReference type="InterPro" id="IPR006439">
    <property type="entry name" value="HAD-SF_hydro_IA"/>
</dbReference>
<feature type="binding site" evidence="4">
    <location>
        <position position="196"/>
    </location>
    <ligand>
        <name>Mg(2+)</name>
        <dbReference type="ChEBI" id="CHEBI:18420"/>
    </ligand>
</feature>
<comment type="similarity">
    <text evidence="1">Belongs to the HAD-like hydrolase superfamily. CbbY/CbbZ/Gph/YieH family.</text>
</comment>
<dbReference type="SFLD" id="SFLDG01129">
    <property type="entry name" value="C1.5:_HAD__Beta-PGM__Phosphata"/>
    <property type="match status" value="1"/>
</dbReference>
<dbReference type="InterPro" id="IPR008928">
    <property type="entry name" value="6-hairpin_glycosidase_sf"/>
</dbReference>
<evidence type="ECO:0000259" key="6">
    <source>
        <dbReference type="Pfam" id="PF03632"/>
    </source>
</evidence>
<dbReference type="CDD" id="cd02598">
    <property type="entry name" value="HAD_BPGM"/>
    <property type="match status" value="1"/>
</dbReference>
<dbReference type="Pfam" id="PF00702">
    <property type="entry name" value="Hydrolase"/>
    <property type="match status" value="1"/>
</dbReference>
<dbReference type="EC" id="2.4.1.216" evidence="9"/>
<feature type="binding site" evidence="4">
    <location>
        <position position="13"/>
    </location>
    <ligand>
        <name>Mg(2+)</name>
        <dbReference type="ChEBI" id="CHEBI:18420"/>
    </ligand>
</feature>
<dbReference type="OrthoDB" id="9758855at2"/>
<dbReference type="InterPro" id="IPR005196">
    <property type="entry name" value="Glyco_hydro_65_N"/>
</dbReference>
<dbReference type="InterPro" id="IPR037018">
    <property type="entry name" value="GH65_N"/>
</dbReference>
<feature type="binding site" evidence="4">
    <location>
        <position position="11"/>
    </location>
    <ligand>
        <name>Mg(2+)</name>
        <dbReference type="ChEBI" id="CHEBI:18420"/>
    </ligand>
</feature>
<feature type="binding site" evidence="3">
    <location>
        <begin position="137"/>
        <end position="141"/>
    </location>
    <ligand>
        <name>substrate</name>
    </ligand>
</feature>
<dbReference type="eggNOG" id="COG0637">
    <property type="taxonomic scope" value="Bacteria"/>
</dbReference>
<keyword evidence="9" id="KW-0378">Hydrolase</keyword>
<dbReference type="SFLD" id="SFLDS00003">
    <property type="entry name" value="Haloacid_Dehalogenase"/>
    <property type="match status" value="1"/>
</dbReference>
<evidence type="ECO:0000256" key="4">
    <source>
        <dbReference type="PIRSR" id="PIRSR610972-3"/>
    </source>
</evidence>
<feature type="binding site" evidence="3">
    <location>
        <position position="27"/>
    </location>
    <ligand>
        <name>substrate</name>
    </ligand>
</feature>
<dbReference type="GO" id="GO:0005975">
    <property type="term" value="P:carbohydrate metabolic process"/>
    <property type="evidence" value="ECO:0007669"/>
    <property type="project" value="InterPro"/>
</dbReference>
<name>Q3AS35_CHLCH</name>
<dbReference type="Gene3D" id="2.70.98.40">
    <property type="entry name" value="Glycoside hydrolase, family 65, N-terminal domain"/>
    <property type="match status" value="1"/>
</dbReference>
<dbReference type="Gene3D" id="1.10.150.240">
    <property type="entry name" value="Putative phosphatase, domain 2"/>
    <property type="match status" value="1"/>
</dbReference>
<feature type="binding site" evidence="3">
    <location>
        <begin position="11"/>
        <end position="13"/>
    </location>
    <ligand>
        <name>substrate</name>
    </ligand>
</feature>
<protein>
    <submittedName>
        <fullName evidence="9">Beta-phosphoglucomutase hydrolase</fullName>
        <ecNumber evidence="9">2.4.1.216</ecNumber>
        <ecNumber evidence="9">5.4.2.6</ecNumber>
    </submittedName>
</protein>
<dbReference type="InterPro" id="IPR023214">
    <property type="entry name" value="HAD_sf"/>
</dbReference>
<feature type="site" description="Important for catalytic activity and assists the phosphoryl transfer reaction to Asp8 by balancing charge and orienting the reacting groups" evidence="5">
    <location>
        <position position="137"/>
    </location>
</feature>
<dbReference type="GO" id="GO:0030246">
    <property type="term" value="F:carbohydrate binding"/>
    <property type="evidence" value="ECO:0007669"/>
    <property type="project" value="InterPro"/>
</dbReference>
<evidence type="ECO:0000256" key="1">
    <source>
        <dbReference type="ARBA" id="ARBA00006171"/>
    </source>
</evidence>
<dbReference type="Gene3D" id="3.40.50.1000">
    <property type="entry name" value="HAD superfamily/HAD-like"/>
    <property type="match status" value="1"/>
</dbReference>
<feature type="site" description="Important for catalytic activity and assists the phosphoryl transfer reaction to Asp8 by balancing charge and orienting the reacting groups" evidence="5">
    <location>
        <position position="172"/>
    </location>
</feature>
<dbReference type="InterPro" id="IPR011013">
    <property type="entry name" value="Gal_mutarotase_sf_dom"/>
</dbReference>
<gene>
    <name evidence="9" type="ordered locus">Cag_0927</name>
</gene>
<dbReference type="Gene3D" id="1.50.10.10">
    <property type="match status" value="1"/>
</dbReference>
<feature type="domain" description="Glycoside hydrolase family 65 C-terminal" evidence="7">
    <location>
        <begin position="982"/>
        <end position="1043"/>
    </location>
</feature>
<feature type="binding site" evidence="3">
    <location>
        <position position="172"/>
    </location>
    <ligand>
        <name>substrate</name>
    </ligand>
</feature>
<dbReference type="NCBIfam" id="TIGR01509">
    <property type="entry name" value="HAD-SF-IA-v3"/>
    <property type="match status" value="1"/>
</dbReference>
<dbReference type="Pfam" id="PF03633">
    <property type="entry name" value="Glyco_hydro_65C"/>
    <property type="match status" value="1"/>
</dbReference>
<dbReference type="InterPro" id="IPR036412">
    <property type="entry name" value="HAD-like_sf"/>
</dbReference>
<accession>Q3AS35</accession>
<dbReference type="GO" id="GO:0004553">
    <property type="term" value="F:hydrolase activity, hydrolyzing O-glycosyl compounds"/>
    <property type="evidence" value="ECO:0007669"/>
    <property type="project" value="TreeGrafter"/>
</dbReference>
<dbReference type="KEGG" id="cch:Cag_0927"/>
<keyword evidence="4" id="KW-0460">Magnesium</keyword>
<dbReference type="GO" id="GO:0008801">
    <property type="term" value="F:beta-phosphoglucomutase activity"/>
    <property type="evidence" value="ECO:0007669"/>
    <property type="project" value="UniProtKB-EC"/>
</dbReference>
<keyword evidence="4" id="KW-0479">Metal-binding</keyword>
<feature type="binding site" evidence="3">
    <location>
        <position position="100"/>
    </location>
    <ligand>
        <name>substrate</name>
    </ligand>
</feature>
<sequence length="1055" mass="118757">MSSSFKGAIFDLDGVITGTAKVHSLAWESMFNSFLQNYAEANNEPFVPFDPIHDYHKYVDGKPRMEGVKSFLFSRDIELPFGELDDNPENETICGLGNRKNSLFTEILEKEGPEVFSSSIELIEQLIERGIKIGIASSSRNCQLILRLANLEYLFETRVDGEVSIHLGLKGKPNPDIFVVAAKNLGLEPHECVVVEDAISGVQAGARGNFGMVLGIAREIEGARLIEQGADIVVNDLGEITPEDIEEWFTKGLEFEGWNLTYTEFSPKDEKLRETLTATGNGYLGVRGAYEGSKSSHNHYPGTYIAGIFNRVPSLVHGQTIYNNDFVNTPNWLPIEFRIGGGAFIDPFRQKILSYRQNLDLRSGLMERDLVVQDNLGRITSITSSRFASMANPHQCAVKFTLKPVNYSADIEFRCSIDGTVQNRNVARYSELTSDHLEHVEAQHNGATMLLHVRTSVSKYEIVTAAKTRIIMHGKEVTAERQPLHSNRFIGEQFTLSLGPSKGCTIEKMVSIYTSLDQNSTSPLTAAKTSLQDCSSFDELLTPHVAAWEALWEKANLQIEGDRFSQKVLRLHTYHMLCTASPHNASIDAGMPARGLNGESYRGHIFWDEIFILPFFNRHFPDISKSLLLYRYHRLDAAREYARENGYKGAMFPWQTADDGKEDTQSVHFNPKSGSWGPDHSCLQRHVSIAVFYNTWRYIYDSDDTTFLNEYGAEMMFEIARFWASIATLNPATGRYHIEGVMGPDEFHESVPGSKKEGLKDNAYTNVMCVWLFEKATEIAAKLSPEALERLQKTIGYTPEEAEEWHKIGHHLNVLIDHDGIMEQFDGYKSLKELDWKHYRTKYGNIHRMDRILKAEDDTPDNYKVAKQPDVLMMFYTLSPGEVAELLTKIGYMVPDALTLVRNNYAYYEPRTSHGSTLSKVVHSIISSYLHDGRDMAWSWFLDALKSDINDTQGGTTHEGIHCGVMAGTLDTVARYFAGIAFYNEKLNVHPNLPDQWKKLSLTVCFRANRYALTIEKAAITVTLLESDSNEAPACIAGHHLTLQKGVPYNSALHA</sequence>
<feature type="active site" description="Proton donor/acceptor" evidence="2">
    <location>
        <position position="13"/>
    </location>
</feature>
<dbReference type="InterPro" id="IPR010972">
    <property type="entry name" value="Beta-PGM"/>
</dbReference>
<dbReference type="HOGENOM" id="CLU_006285_1_0_10"/>
<dbReference type="PANTHER" id="PTHR11051:SF8">
    <property type="entry name" value="PROTEIN-GLUCOSYLGALACTOSYLHYDROXYLYSINE GLUCOSIDASE"/>
    <property type="match status" value="1"/>
</dbReference>
<dbReference type="GO" id="GO:0050503">
    <property type="term" value="F:trehalose 6-phosphate phosphorylase activity"/>
    <property type="evidence" value="ECO:0007669"/>
    <property type="project" value="UniProtKB-EC"/>
</dbReference>
<evidence type="ECO:0000313" key="9">
    <source>
        <dbReference type="EMBL" id="ABB28190.1"/>
    </source>
</evidence>
<dbReference type="InterPro" id="IPR005194">
    <property type="entry name" value="Glyco_hydro_65_C"/>
</dbReference>
<dbReference type="SUPFAM" id="SSF74650">
    <property type="entry name" value="Galactose mutarotase-like"/>
    <property type="match status" value="1"/>
</dbReference>
<proteinExistence type="inferred from homology"/>
<dbReference type="InterPro" id="IPR023198">
    <property type="entry name" value="PGP-like_dom2"/>
</dbReference>
<reference evidence="9" key="1">
    <citation type="submission" date="2005-08" db="EMBL/GenBank/DDBJ databases">
        <title>Complete sequence of Chlorobium chlorochromatii CaD3.</title>
        <authorList>
            <person name="Copeland A."/>
            <person name="Lucas S."/>
            <person name="Lapidus A."/>
            <person name="Barry K."/>
            <person name="Detter J.C."/>
            <person name="Glavina T."/>
            <person name="Hammon N."/>
            <person name="Israni S."/>
            <person name="Pitluck S."/>
            <person name="Bryant D."/>
            <person name="Schmutz J."/>
            <person name="Larimer F."/>
            <person name="Land M."/>
            <person name="Kyrpides N."/>
            <person name="Ivanova N."/>
            <person name="Richardson P."/>
        </authorList>
    </citation>
    <scope>NUCLEOTIDE SEQUENCE [LARGE SCALE GENOMIC DNA]</scope>
    <source>
        <strain evidence="9">CaD3</strain>
    </source>
</reference>
<evidence type="ECO:0000256" key="2">
    <source>
        <dbReference type="PIRSR" id="PIRSR610972-1"/>
    </source>
</evidence>
<dbReference type="Pfam" id="PF03636">
    <property type="entry name" value="Glyco_hydro_65N"/>
    <property type="match status" value="1"/>
</dbReference>
<evidence type="ECO:0000259" key="7">
    <source>
        <dbReference type="Pfam" id="PF03633"/>
    </source>
</evidence>
<evidence type="ECO:0000259" key="8">
    <source>
        <dbReference type="Pfam" id="PF03636"/>
    </source>
</evidence>